<dbReference type="AlphaFoldDB" id="A0A9X4LD71"/>
<name>A0A9X4LD71_9STAP</name>
<dbReference type="RefSeq" id="WP_277595961.1">
    <property type="nucleotide sequence ID" value="NZ_JAMBPX010000027.1"/>
</dbReference>
<dbReference type="InterPro" id="IPR050900">
    <property type="entry name" value="Transposase_IS3/IS150/IS904"/>
</dbReference>
<evidence type="ECO:0000313" key="4">
    <source>
        <dbReference type="Proteomes" id="UP001152302"/>
    </source>
</evidence>
<dbReference type="PANTHER" id="PTHR46889">
    <property type="entry name" value="TRANSPOSASE INSF FOR INSERTION SEQUENCE IS3B-RELATED"/>
    <property type="match status" value="1"/>
</dbReference>
<dbReference type="EMBL" id="JAMBPX010000027">
    <property type="protein sequence ID" value="MDG0860854.1"/>
    <property type="molecule type" value="Genomic_DNA"/>
</dbReference>
<dbReference type="SUPFAM" id="SSF53098">
    <property type="entry name" value="Ribonuclease H-like"/>
    <property type="match status" value="1"/>
</dbReference>
<dbReference type="NCBIfam" id="NF033516">
    <property type="entry name" value="transpos_IS3"/>
    <property type="match status" value="1"/>
</dbReference>
<dbReference type="Gene3D" id="3.30.420.10">
    <property type="entry name" value="Ribonuclease H-like superfamily/Ribonuclease H"/>
    <property type="match status" value="1"/>
</dbReference>
<proteinExistence type="predicted"/>
<dbReference type="Proteomes" id="UP001152302">
    <property type="component" value="Unassembled WGS sequence"/>
</dbReference>
<organism evidence="3 4">
    <name type="scientific">Staphylococcus equorum</name>
    <dbReference type="NCBI Taxonomy" id="246432"/>
    <lineage>
        <taxon>Bacteria</taxon>
        <taxon>Bacillati</taxon>
        <taxon>Bacillota</taxon>
        <taxon>Bacilli</taxon>
        <taxon>Bacillales</taxon>
        <taxon>Staphylococcaceae</taxon>
        <taxon>Staphylococcus</taxon>
    </lineage>
</organism>
<evidence type="ECO:0000313" key="3">
    <source>
        <dbReference type="EMBL" id="MDG0860854.1"/>
    </source>
</evidence>
<dbReference type="Pfam" id="PF00665">
    <property type="entry name" value="rve"/>
    <property type="match status" value="1"/>
</dbReference>
<dbReference type="InterPro" id="IPR025948">
    <property type="entry name" value="HTH-like_dom"/>
</dbReference>
<dbReference type="GO" id="GO:0003676">
    <property type="term" value="F:nucleic acid binding"/>
    <property type="evidence" value="ECO:0007669"/>
    <property type="project" value="InterPro"/>
</dbReference>
<accession>A0A9X4LD71</accession>
<feature type="domain" description="Integrase catalytic" evidence="2">
    <location>
        <begin position="117"/>
        <end position="275"/>
    </location>
</feature>
<sequence>MLELREQFSLKILCKVSNLAKSVFYYWLNKLTSEDNNKELKEEIKKICSDANYVYGYRRVTLVLNQRGYCVNHKKVLKLMKHLNLTCTKFTKKRRKYNSYKGKVGRIAKNLIRQRFYADRPFQKYVTDITQFSINNEIKLYLSPVMDLYSSEIISYKMSEHPTLDIVISPLEEAIKQRPSLRYRATFHSDQGWHYQHKQYTSILNEHKIFQSMSRKGNCLDNSPMENFFGLLKQEMYYGEKFKNVEELKQNIQKYIYFYNNERIKSKLKGLSPTK</sequence>
<gene>
    <name evidence="3" type="ORF">M4L21_16325</name>
</gene>
<protein>
    <submittedName>
        <fullName evidence="3">IS3 family transposase</fullName>
    </submittedName>
</protein>
<reference evidence="3" key="1">
    <citation type="submission" date="2022-05" db="EMBL/GenBank/DDBJ databases">
        <title>Comparative genomics of Staphylococcus equorum isolates.</title>
        <authorList>
            <person name="Luelf R.H."/>
        </authorList>
    </citation>
    <scope>NUCLEOTIDE SEQUENCE</scope>
    <source>
        <strain evidence="3">TMW 2.2343</strain>
    </source>
</reference>
<evidence type="ECO:0000256" key="1">
    <source>
        <dbReference type="ARBA" id="ARBA00002286"/>
    </source>
</evidence>
<dbReference type="PANTHER" id="PTHR46889:SF4">
    <property type="entry name" value="TRANSPOSASE INSO FOR INSERTION SEQUENCE ELEMENT IS911B-RELATED"/>
    <property type="match status" value="1"/>
</dbReference>
<evidence type="ECO:0000259" key="2">
    <source>
        <dbReference type="PROSITE" id="PS50994"/>
    </source>
</evidence>
<dbReference type="InterPro" id="IPR036397">
    <property type="entry name" value="RNaseH_sf"/>
</dbReference>
<comment type="function">
    <text evidence="1">Involved in the transposition of the insertion sequence.</text>
</comment>
<dbReference type="PROSITE" id="PS50994">
    <property type="entry name" value="INTEGRASE"/>
    <property type="match status" value="1"/>
</dbReference>
<comment type="caution">
    <text evidence="3">The sequence shown here is derived from an EMBL/GenBank/DDBJ whole genome shotgun (WGS) entry which is preliminary data.</text>
</comment>
<dbReference type="InterPro" id="IPR001584">
    <property type="entry name" value="Integrase_cat-core"/>
</dbReference>
<dbReference type="GO" id="GO:0015074">
    <property type="term" value="P:DNA integration"/>
    <property type="evidence" value="ECO:0007669"/>
    <property type="project" value="InterPro"/>
</dbReference>
<feature type="non-terminal residue" evidence="3">
    <location>
        <position position="275"/>
    </location>
</feature>
<dbReference type="Pfam" id="PF13276">
    <property type="entry name" value="HTH_21"/>
    <property type="match status" value="1"/>
</dbReference>
<dbReference type="InterPro" id="IPR012337">
    <property type="entry name" value="RNaseH-like_sf"/>
</dbReference>
<dbReference type="Pfam" id="PF13333">
    <property type="entry name" value="rve_2"/>
    <property type="match status" value="1"/>
</dbReference>
<dbReference type="InterPro" id="IPR048020">
    <property type="entry name" value="Transpos_IS3"/>
</dbReference>